<dbReference type="AlphaFoldDB" id="A0AAP6EK53"/>
<evidence type="ECO:0000313" key="2">
    <source>
        <dbReference type="EMBL" id="MDX2965628.1"/>
    </source>
</evidence>
<evidence type="ECO:0000256" key="1">
    <source>
        <dbReference type="SAM" id="MobiDB-lite"/>
    </source>
</evidence>
<proteinExistence type="predicted"/>
<dbReference type="Proteomes" id="UP001272987">
    <property type="component" value="Unassembled WGS sequence"/>
</dbReference>
<dbReference type="Proteomes" id="UP001282288">
    <property type="component" value="Unassembled WGS sequence"/>
</dbReference>
<name>A0AAP6EK53_9ACTN</name>
<evidence type="ECO:0000313" key="5">
    <source>
        <dbReference type="Proteomes" id="UP001282288"/>
    </source>
</evidence>
<gene>
    <name evidence="2" type="ORF">PV399_38835</name>
    <name evidence="3" type="ORF">PV666_44455</name>
</gene>
<accession>A0AAP6EK53</accession>
<feature type="compositionally biased region" description="Pro residues" evidence="1">
    <location>
        <begin position="156"/>
        <end position="174"/>
    </location>
</feature>
<keyword evidence="4" id="KW-1185">Reference proteome</keyword>
<organism evidence="2 5">
    <name type="scientific">Streptomyces acidiscabies</name>
    <dbReference type="NCBI Taxonomy" id="42234"/>
    <lineage>
        <taxon>Bacteria</taxon>
        <taxon>Bacillati</taxon>
        <taxon>Actinomycetota</taxon>
        <taxon>Actinomycetes</taxon>
        <taxon>Kitasatosporales</taxon>
        <taxon>Streptomycetaceae</taxon>
        <taxon>Streptomyces</taxon>
    </lineage>
</organism>
<reference evidence="2 4" key="1">
    <citation type="journal article" date="2023" name="Microb. Genom.">
        <title>Mesoterricola silvestris gen. nov., sp. nov., Mesoterricola sediminis sp. nov., Geothrix oryzae sp. nov., Geothrix edaphica sp. nov., Geothrix rubra sp. nov., and Geothrix limicola sp. nov., six novel members of Acidobacteriota isolated from soils.</title>
        <authorList>
            <person name="Weisberg A.J."/>
            <person name="Pearce E."/>
            <person name="Kramer C.G."/>
            <person name="Chang J.H."/>
            <person name="Clarke C.R."/>
        </authorList>
    </citation>
    <scope>NUCLEOTIDE SEQUENCE</scope>
    <source>
        <strain evidence="3 4">NB05-1H</strain>
        <strain evidence="2">NRRL_B-16521</strain>
    </source>
</reference>
<dbReference type="EMBL" id="JARAWC010000044">
    <property type="protein sequence ID" value="MDX2965628.1"/>
    <property type="molecule type" value="Genomic_DNA"/>
</dbReference>
<protein>
    <submittedName>
        <fullName evidence="2">Uncharacterized protein</fullName>
    </submittedName>
</protein>
<dbReference type="RefSeq" id="WP_010359869.1">
    <property type="nucleotide sequence ID" value="NZ_CP122369.1"/>
</dbReference>
<evidence type="ECO:0000313" key="3">
    <source>
        <dbReference type="EMBL" id="MDX3024870.1"/>
    </source>
</evidence>
<comment type="caution">
    <text evidence="2">The sequence shown here is derived from an EMBL/GenBank/DDBJ whole genome shotgun (WGS) entry which is preliminary data.</text>
</comment>
<dbReference type="GeneID" id="75534075"/>
<feature type="region of interest" description="Disordered" evidence="1">
    <location>
        <begin position="135"/>
        <end position="181"/>
    </location>
</feature>
<evidence type="ECO:0000313" key="4">
    <source>
        <dbReference type="Proteomes" id="UP001272987"/>
    </source>
</evidence>
<sequence length="181" mass="20219">MTNTDHDLRHDLHRLLTSCQDLADRHAAALAPYLDTDGSVRQDSYRDWEDERITAAIEASDHLGTVITHLTRLLTPTTLQTYTMTFAGLERRDGHKPTSFLVDAAGYDDARRTVQQLPGFREWHDAHDGTGIEFVPSESHPGVRFPGHVVDLRPEQTPPSPQRTPQPPAPPQPAAPGRHSR</sequence>
<dbReference type="EMBL" id="JARAWP010000039">
    <property type="protein sequence ID" value="MDX3024870.1"/>
    <property type="molecule type" value="Genomic_DNA"/>
</dbReference>